<reference evidence="2" key="1">
    <citation type="submission" date="2016-11" db="UniProtKB">
        <authorList>
            <consortium name="WormBaseParasite"/>
        </authorList>
    </citation>
    <scope>IDENTIFICATION</scope>
</reference>
<dbReference type="AlphaFoldDB" id="A0A1I8C3S7"/>
<organism evidence="1 2">
    <name type="scientific">Meloidogyne hapla</name>
    <name type="common">Root-knot nematode worm</name>
    <dbReference type="NCBI Taxonomy" id="6305"/>
    <lineage>
        <taxon>Eukaryota</taxon>
        <taxon>Metazoa</taxon>
        <taxon>Ecdysozoa</taxon>
        <taxon>Nematoda</taxon>
        <taxon>Chromadorea</taxon>
        <taxon>Rhabditida</taxon>
        <taxon>Tylenchina</taxon>
        <taxon>Tylenchomorpha</taxon>
        <taxon>Tylenchoidea</taxon>
        <taxon>Meloidogynidae</taxon>
        <taxon>Meloidogyninae</taxon>
        <taxon>Meloidogyne</taxon>
    </lineage>
</organism>
<protein>
    <submittedName>
        <fullName evidence="2">Uncharacterized protein</fullName>
    </submittedName>
</protein>
<keyword evidence="1" id="KW-1185">Reference proteome</keyword>
<evidence type="ECO:0000313" key="1">
    <source>
        <dbReference type="Proteomes" id="UP000095281"/>
    </source>
</evidence>
<name>A0A1I8C3S7_MELHA</name>
<accession>A0A1I8C3S7</accession>
<dbReference type="WBParaSite" id="MhA1_Contig986.frz3.gene2">
    <property type="protein sequence ID" value="MhA1_Contig986.frz3.gene2"/>
    <property type="gene ID" value="MhA1_Contig986.frz3.gene2"/>
</dbReference>
<proteinExistence type="predicted"/>
<sequence length="199" mass="22915">MGRLMRIQKAQFREPFPNDGQNKNDRHTIQLFINYCAKSFWTVFSDIPSTYENKVEFCGLSSGHLCWSLGVCKFAQTVLSNFEKIDSKHNLQFNWRPVLFLLTALHANIGENGEGKFEGNEINRGLWTPKIKENFGQKLLKALLYATVGNVSTGESEDQRLLEQWPVIMLRLVQLEKISEKYSVILDSMAMSGKFNFLR</sequence>
<dbReference type="Proteomes" id="UP000095281">
    <property type="component" value="Unplaced"/>
</dbReference>
<evidence type="ECO:0000313" key="2">
    <source>
        <dbReference type="WBParaSite" id="MhA1_Contig986.frz3.gene2"/>
    </source>
</evidence>